<sequence length="47" mass="5231">MAFEESIATLFNKMEEGCVTRAEEARVMRCDCIDLCTAVSGMKIAQK</sequence>
<dbReference type="EMBL" id="JADKBR010000003">
    <property type="protein sequence ID" value="MBK8889766.1"/>
    <property type="molecule type" value="Genomic_DNA"/>
</dbReference>
<accession>A0A9D7LKT9</accession>
<evidence type="ECO:0000313" key="1">
    <source>
        <dbReference type="EMBL" id="MBK8889766.1"/>
    </source>
</evidence>
<reference evidence="1" key="1">
    <citation type="submission" date="2020-10" db="EMBL/GenBank/DDBJ databases">
        <title>Connecting structure to function with the recovery of over 1000 high-quality activated sludge metagenome-assembled genomes encoding full-length rRNA genes using long-read sequencing.</title>
        <authorList>
            <person name="Singleton C.M."/>
            <person name="Petriglieri F."/>
            <person name="Kristensen J.M."/>
            <person name="Kirkegaard R.H."/>
            <person name="Michaelsen T.Y."/>
            <person name="Andersen M.H."/>
            <person name="Karst S.M."/>
            <person name="Dueholm M.S."/>
            <person name="Nielsen P.H."/>
            <person name="Albertsen M."/>
        </authorList>
    </citation>
    <scope>NUCLEOTIDE SEQUENCE</scope>
    <source>
        <strain evidence="1">OdNE_18-Q3-R46-58_BAT3C.305</strain>
    </source>
</reference>
<dbReference type="Proteomes" id="UP000808146">
    <property type="component" value="Unassembled WGS sequence"/>
</dbReference>
<evidence type="ECO:0000313" key="2">
    <source>
        <dbReference type="Proteomes" id="UP000808146"/>
    </source>
</evidence>
<organism evidence="1 2">
    <name type="scientific">Candidatus Dechloromonas phosphorivorans</name>
    <dbReference type="NCBI Taxonomy" id="2899244"/>
    <lineage>
        <taxon>Bacteria</taxon>
        <taxon>Pseudomonadati</taxon>
        <taxon>Pseudomonadota</taxon>
        <taxon>Betaproteobacteria</taxon>
        <taxon>Rhodocyclales</taxon>
        <taxon>Azonexaceae</taxon>
        <taxon>Dechloromonas</taxon>
    </lineage>
</organism>
<comment type="caution">
    <text evidence="1">The sequence shown here is derived from an EMBL/GenBank/DDBJ whole genome shotgun (WGS) entry which is preliminary data.</text>
</comment>
<dbReference type="AlphaFoldDB" id="A0A9D7LKT9"/>
<name>A0A9D7LKT9_9RHOO</name>
<proteinExistence type="predicted"/>
<gene>
    <name evidence="1" type="ORF">IPN75_04900</name>
</gene>
<protein>
    <submittedName>
        <fullName evidence="1">Uncharacterized protein</fullName>
    </submittedName>
</protein>